<sequence length="108" mass="12677">MSGQKILQETGEELKQVSEVQWKKSLFSEVTPCKEEKQQMANWQSVLLCQNECVRRRRKVESDERKEIRSDLIWNHKSCQKMRRSLAELCGSEKLPPAKQGNEFVLPQ</sequence>
<organism evidence="1 2">
    <name type="scientific">Zosterops borbonicus</name>
    <dbReference type="NCBI Taxonomy" id="364589"/>
    <lineage>
        <taxon>Eukaryota</taxon>
        <taxon>Metazoa</taxon>
        <taxon>Chordata</taxon>
        <taxon>Craniata</taxon>
        <taxon>Vertebrata</taxon>
        <taxon>Euteleostomi</taxon>
        <taxon>Archelosauria</taxon>
        <taxon>Archosauria</taxon>
        <taxon>Dinosauria</taxon>
        <taxon>Saurischia</taxon>
        <taxon>Theropoda</taxon>
        <taxon>Coelurosauria</taxon>
        <taxon>Aves</taxon>
        <taxon>Neognathae</taxon>
        <taxon>Neoaves</taxon>
        <taxon>Telluraves</taxon>
        <taxon>Australaves</taxon>
        <taxon>Passeriformes</taxon>
        <taxon>Sylvioidea</taxon>
        <taxon>Zosteropidae</taxon>
        <taxon>Zosterops</taxon>
    </lineage>
</organism>
<reference evidence="1" key="1">
    <citation type="submission" date="2019-04" db="EMBL/GenBank/DDBJ databases">
        <title>Genome assembly of Zosterops borbonicus 15179.</title>
        <authorList>
            <person name="Leroy T."/>
            <person name="Anselmetti Y."/>
            <person name="Tilak M.-K."/>
            <person name="Nabholz B."/>
        </authorList>
    </citation>
    <scope>NUCLEOTIDE SEQUENCE</scope>
    <source>
        <strain evidence="1">HGM_15179</strain>
        <tissue evidence="1">Muscle</tissue>
    </source>
</reference>
<comment type="caution">
    <text evidence="1">The sequence shown here is derived from an EMBL/GenBank/DDBJ whole genome shotgun (WGS) entry which is preliminary data.</text>
</comment>
<keyword evidence="2" id="KW-1185">Reference proteome</keyword>
<dbReference type="AlphaFoldDB" id="A0A8K1GN81"/>
<name>A0A8K1GN81_9PASS</name>
<evidence type="ECO:0000313" key="1">
    <source>
        <dbReference type="EMBL" id="TRZ22214.1"/>
    </source>
</evidence>
<proteinExistence type="predicted"/>
<gene>
    <name evidence="1" type="ORF">HGM15179_004920</name>
</gene>
<dbReference type="EMBL" id="SWJQ01000104">
    <property type="protein sequence ID" value="TRZ22214.1"/>
    <property type="molecule type" value="Genomic_DNA"/>
</dbReference>
<dbReference type="Proteomes" id="UP000796761">
    <property type="component" value="Unassembled WGS sequence"/>
</dbReference>
<accession>A0A8K1GN81</accession>
<protein>
    <submittedName>
        <fullName evidence="1">Uncharacterized protein</fullName>
    </submittedName>
</protein>
<evidence type="ECO:0000313" key="2">
    <source>
        <dbReference type="Proteomes" id="UP000796761"/>
    </source>
</evidence>